<organism evidence="6 7">
    <name type="scientific">Salinimicrobium marinum</name>
    <dbReference type="NCBI Taxonomy" id="680283"/>
    <lineage>
        <taxon>Bacteria</taxon>
        <taxon>Pseudomonadati</taxon>
        <taxon>Bacteroidota</taxon>
        <taxon>Flavobacteriia</taxon>
        <taxon>Flavobacteriales</taxon>
        <taxon>Flavobacteriaceae</taxon>
        <taxon>Salinimicrobium</taxon>
    </lineage>
</organism>
<dbReference type="SMART" id="SM00935">
    <property type="entry name" value="OmpH"/>
    <property type="match status" value="1"/>
</dbReference>
<evidence type="ECO:0000313" key="7">
    <source>
        <dbReference type="Proteomes" id="UP000610456"/>
    </source>
</evidence>
<dbReference type="PANTHER" id="PTHR35089:SF1">
    <property type="entry name" value="CHAPERONE PROTEIN SKP"/>
    <property type="match status" value="1"/>
</dbReference>
<evidence type="ECO:0000313" key="6">
    <source>
        <dbReference type="EMBL" id="GHA24497.1"/>
    </source>
</evidence>
<dbReference type="AlphaFoldDB" id="A0A918S553"/>
<keyword evidence="2 5" id="KW-0732">Signal</keyword>
<gene>
    <name evidence="6" type="ORF">GCM10007103_02170</name>
</gene>
<dbReference type="GO" id="GO:0050821">
    <property type="term" value="P:protein stabilization"/>
    <property type="evidence" value="ECO:0007669"/>
    <property type="project" value="TreeGrafter"/>
</dbReference>
<evidence type="ECO:0000256" key="2">
    <source>
        <dbReference type="ARBA" id="ARBA00022729"/>
    </source>
</evidence>
<proteinExistence type="inferred from homology"/>
<feature type="compositionally biased region" description="Basic and acidic residues" evidence="4">
    <location>
        <begin position="180"/>
        <end position="265"/>
    </location>
</feature>
<feature type="signal peptide" evidence="5">
    <location>
        <begin position="1"/>
        <end position="21"/>
    </location>
</feature>
<dbReference type="InterPro" id="IPR024930">
    <property type="entry name" value="Skp_dom_sf"/>
</dbReference>
<dbReference type="PANTHER" id="PTHR35089">
    <property type="entry name" value="CHAPERONE PROTEIN SKP"/>
    <property type="match status" value="1"/>
</dbReference>
<evidence type="ECO:0000256" key="5">
    <source>
        <dbReference type="SAM" id="SignalP"/>
    </source>
</evidence>
<accession>A0A918S553</accession>
<dbReference type="Proteomes" id="UP000610456">
    <property type="component" value="Unassembled WGS sequence"/>
</dbReference>
<dbReference type="GO" id="GO:0051082">
    <property type="term" value="F:unfolded protein binding"/>
    <property type="evidence" value="ECO:0007669"/>
    <property type="project" value="InterPro"/>
</dbReference>
<feature type="chain" id="PRO_5037656588" description="Periplasmic chaperone for outer membrane proteins Skp" evidence="5">
    <location>
        <begin position="22"/>
        <end position="265"/>
    </location>
</feature>
<reference evidence="6" key="1">
    <citation type="journal article" date="2014" name="Int. J. Syst. Evol. Microbiol.">
        <title>Complete genome sequence of Corynebacterium casei LMG S-19264T (=DSM 44701T), isolated from a smear-ripened cheese.</title>
        <authorList>
            <consortium name="US DOE Joint Genome Institute (JGI-PGF)"/>
            <person name="Walter F."/>
            <person name="Albersmeier A."/>
            <person name="Kalinowski J."/>
            <person name="Ruckert C."/>
        </authorList>
    </citation>
    <scope>NUCLEOTIDE SEQUENCE</scope>
    <source>
        <strain evidence="6">KCTC 12719</strain>
    </source>
</reference>
<dbReference type="Gene3D" id="3.30.910.20">
    <property type="entry name" value="Skp domain"/>
    <property type="match status" value="1"/>
</dbReference>
<keyword evidence="3" id="KW-0175">Coiled coil</keyword>
<dbReference type="InterPro" id="IPR005632">
    <property type="entry name" value="Chaperone_Skp"/>
</dbReference>
<evidence type="ECO:0008006" key="8">
    <source>
        <dbReference type="Google" id="ProtNLM"/>
    </source>
</evidence>
<feature type="coiled-coil region" evidence="3">
    <location>
        <begin position="46"/>
        <end position="106"/>
    </location>
</feature>
<dbReference type="EMBL" id="BMXB01000001">
    <property type="protein sequence ID" value="GHA24497.1"/>
    <property type="molecule type" value="Genomic_DNA"/>
</dbReference>
<evidence type="ECO:0000256" key="4">
    <source>
        <dbReference type="SAM" id="MobiDB-lite"/>
    </source>
</evidence>
<dbReference type="SUPFAM" id="SSF111384">
    <property type="entry name" value="OmpH-like"/>
    <property type="match status" value="1"/>
</dbReference>
<protein>
    <recommendedName>
        <fullName evidence="8">Periplasmic chaperone for outer membrane proteins Skp</fullName>
    </recommendedName>
</protein>
<evidence type="ECO:0000256" key="1">
    <source>
        <dbReference type="ARBA" id="ARBA00009091"/>
    </source>
</evidence>
<reference evidence="6" key="2">
    <citation type="submission" date="2020-09" db="EMBL/GenBank/DDBJ databases">
        <authorList>
            <person name="Sun Q."/>
            <person name="Kim S."/>
        </authorList>
    </citation>
    <scope>NUCLEOTIDE SEQUENCE</scope>
    <source>
        <strain evidence="6">KCTC 12719</strain>
    </source>
</reference>
<comment type="similarity">
    <text evidence="1">Belongs to the Skp family.</text>
</comment>
<keyword evidence="7" id="KW-1185">Reference proteome</keyword>
<feature type="region of interest" description="Disordered" evidence="4">
    <location>
        <begin position="179"/>
        <end position="265"/>
    </location>
</feature>
<sequence length="265" mass="31346">MNKRILLICVAIFLAGTAAKAQQPMRVGYVDMDYILENVPEYQQASAQLDEKVKKWKSEIETELNKIETLKKNLENEKALLTDELIEERKEEIAFEEEKLFNYQQKRFGPKGDLIMQKLQLVKPIQDQVFTAVQEIATNRKYDLIFDKSADVSTLYASEKLDVSDMVLRSITRASNREQLSGRKEKEELLREESKTVEESAEVTKRETAREERKRERQELLEERKRVRDSVRTARQLEYEERKRKLQEERQQKRDSVAKAREENN</sequence>
<dbReference type="RefSeq" id="WP_189602783.1">
    <property type="nucleotide sequence ID" value="NZ_BMXB01000001.1"/>
</dbReference>
<comment type="caution">
    <text evidence="6">The sequence shown here is derived from an EMBL/GenBank/DDBJ whole genome shotgun (WGS) entry which is preliminary data.</text>
</comment>
<dbReference type="GO" id="GO:0005829">
    <property type="term" value="C:cytosol"/>
    <property type="evidence" value="ECO:0007669"/>
    <property type="project" value="TreeGrafter"/>
</dbReference>
<dbReference type="Pfam" id="PF03938">
    <property type="entry name" value="OmpH"/>
    <property type="match status" value="1"/>
</dbReference>
<name>A0A918S553_9FLAO</name>
<evidence type="ECO:0000256" key="3">
    <source>
        <dbReference type="SAM" id="Coils"/>
    </source>
</evidence>